<dbReference type="InterPro" id="IPR029069">
    <property type="entry name" value="HotDog_dom_sf"/>
</dbReference>
<sequence length="147" mass="16255">MSSELWLDDIHVGYRFRTDDYELTADDIVEFATKWDPQPFHVSEDTARETFFKSLAASGWHTAAITMRLLVTSGMPVANGIIGAGGEVAWPTATRPGDKLHVEAEIVDVQAKPNATRGFVTIAYDTVNQDGEIRQSSKARLLVFAKQ</sequence>
<dbReference type="PANTHER" id="PTHR43664">
    <property type="entry name" value="MONOAMINE OXIDASE-RELATED"/>
    <property type="match status" value="1"/>
</dbReference>
<dbReference type="InterPro" id="IPR052342">
    <property type="entry name" value="MCH/BMMD"/>
</dbReference>
<protein>
    <submittedName>
        <fullName evidence="3">MaoC family dehydratase</fullName>
    </submittedName>
</protein>
<accession>A0ABY8VWN0</accession>
<name>A0ABY8VWN0_9MYCO</name>
<organism evidence="3 4">
    <name type="scientific">Candidatus Mycobacterium wuenschmannii</name>
    <dbReference type="NCBI Taxonomy" id="3027808"/>
    <lineage>
        <taxon>Bacteria</taxon>
        <taxon>Bacillati</taxon>
        <taxon>Actinomycetota</taxon>
        <taxon>Actinomycetes</taxon>
        <taxon>Mycobacteriales</taxon>
        <taxon>Mycobacteriaceae</taxon>
        <taxon>Mycobacterium</taxon>
    </lineage>
</organism>
<dbReference type="Proteomes" id="UP001236585">
    <property type="component" value="Chromosome"/>
</dbReference>
<dbReference type="SUPFAM" id="SSF54637">
    <property type="entry name" value="Thioesterase/thiol ester dehydrase-isomerase"/>
    <property type="match status" value="1"/>
</dbReference>
<keyword evidence="4" id="KW-1185">Reference proteome</keyword>
<evidence type="ECO:0000313" key="3">
    <source>
        <dbReference type="EMBL" id="WIM87194.1"/>
    </source>
</evidence>
<dbReference type="InterPro" id="IPR002539">
    <property type="entry name" value="MaoC-like_dom"/>
</dbReference>
<gene>
    <name evidence="3" type="ORF">PT015_20395</name>
</gene>
<dbReference type="RefSeq" id="WP_285186832.1">
    <property type="nucleotide sequence ID" value="NZ_CP126981.1"/>
</dbReference>
<proteinExistence type="inferred from homology"/>
<feature type="domain" description="MaoC-like" evidence="2">
    <location>
        <begin position="16"/>
        <end position="115"/>
    </location>
</feature>
<dbReference type="Gene3D" id="3.10.129.10">
    <property type="entry name" value="Hotdog Thioesterase"/>
    <property type="match status" value="1"/>
</dbReference>
<dbReference type="PANTHER" id="PTHR43664:SF1">
    <property type="entry name" value="BETA-METHYLMALYL-COA DEHYDRATASE"/>
    <property type="match status" value="1"/>
</dbReference>
<dbReference type="Pfam" id="PF01575">
    <property type="entry name" value="MaoC_dehydratas"/>
    <property type="match status" value="1"/>
</dbReference>
<comment type="similarity">
    <text evidence="1">Belongs to the enoyl-CoA hydratase/isomerase family.</text>
</comment>
<evidence type="ECO:0000256" key="1">
    <source>
        <dbReference type="ARBA" id="ARBA00005254"/>
    </source>
</evidence>
<dbReference type="EMBL" id="CP126981">
    <property type="protein sequence ID" value="WIM87194.1"/>
    <property type="molecule type" value="Genomic_DNA"/>
</dbReference>
<dbReference type="CDD" id="cd03454">
    <property type="entry name" value="YdeM"/>
    <property type="match status" value="1"/>
</dbReference>
<evidence type="ECO:0000259" key="2">
    <source>
        <dbReference type="Pfam" id="PF01575"/>
    </source>
</evidence>
<evidence type="ECO:0000313" key="4">
    <source>
        <dbReference type="Proteomes" id="UP001236585"/>
    </source>
</evidence>
<reference evidence="3 4" key="1">
    <citation type="journal article" date="2023" name="Microbiol. Resour. Announc.">
        <title>Complete Genome Sequence of Mycobacterium wuenschmanii, a novel Nontuberculous Mycobacterium Isolated from a captive population of Amazon Milk Frogs.</title>
        <authorList>
            <person name="Hicks J."/>
            <person name="Zeineldin M."/>
            <person name="Ward H."/>
            <person name="Wuenschmann A."/>
            <person name="Camp P."/>
            <person name="Farrell D."/>
            <person name="Lehman K."/>
            <person name="Thacker T."/>
            <person name="Cuthbert E."/>
        </authorList>
    </citation>
    <scope>NUCLEOTIDE SEQUENCE [LARGE SCALE GENOMIC DNA]</scope>
    <source>
        <strain evidence="3 4">Wuenschmanii</strain>
    </source>
</reference>